<name>A0A1H6TA18_9FLAO</name>
<dbReference type="GO" id="GO:0005524">
    <property type="term" value="F:ATP binding"/>
    <property type="evidence" value="ECO:0007669"/>
    <property type="project" value="UniProtKB-KW"/>
</dbReference>
<evidence type="ECO:0000313" key="6">
    <source>
        <dbReference type="Proteomes" id="UP000183077"/>
    </source>
</evidence>
<feature type="binding site" evidence="1">
    <location>
        <position position="69"/>
    </location>
    <ligand>
        <name>ATP</name>
        <dbReference type="ChEBI" id="CHEBI:30616"/>
    </ligand>
</feature>
<evidence type="ECO:0000256" key="2">
    <source>
        <dbReference type="PIRSR" id="PIRSR640198-1"/>
    </source>
</evidence>
<organism evidence="5 6">
    <name type="scientific">Myroides marinus</name>
    <dbReference type="NCBI Taxonomy" id="703342"/>
    <lineage>
        <taxon>Bacteria</taxon>
        <taxon>Pseudomonadati</taxon>
        <taxon>Bacteroidota</taxon>
        <taxon>Flavobacteriia</taxon>
        <taxon>Flavobacteriales</taxon>
        <taxon>Flavobacteriaceae</taxon>
        <taxon>Myroides</taxon>
    </lineage>
</organism>
<dbReference type="InterPro" id="IPR003812">
    <property type="entry name" value="Fido"/>
</dbReference>
<dbReference type="SUPFAM" id="SSF140931">
    <property type="entry name" value="Fic-like"/>
    <property type="match status" value="1"/>
</dbReference>
<feature type="active site" evidence="2">
    <location>
        <position position="204"/>
    </location>
</feature>
<dbReference type="InterPro" id="IPR036597">
    <property type="entry name" value="Fido-like_dom_sf"/>
</dbReference>
<keyword evidence="1" id="KW-0547">Nucleotide-binding</keyword>
<dbReference type="PIRSF" id="PIRSF038925">
    <property type="entry name" value="AMP-prot_trans"/>
    <property type="match status" value="1"/>
</dbReference>
<feature type="binding site" evidence="1">
    <location>
        <begin position="209"/>
        <end position="215"/>
    </location>
    <ligand>
        <name>ATP</name>
        <dbReference type="ChEBI" id="CHEBI:30616"/>
    </ligand>
</feature>
<dbReference type="PROSITE" id="PS51459">
    <property type="entry name" value="FIDO"/>
    <property type="match status" value="1"/>
</dbReference>
<evidence type="ECO:0000256" key="1">
    <source>
        <dbReference type="PIRSR" id="PIRSR038925-1"/>
    </source>
</evidence>
<dbReference type="Pfam" id="PF13784">
    <property type="entry name" value="Fic_N"/>
    <property type="match status" value="1"/>
</dbReference>
<dbReference type="AlphaFoldDB" id="A0A1H6TA18"/>
<dbReference type="Gene3D" id="1.10.3290.10">
    <property type="entry name" value="Fido-like domain"/>
    <property type="match status" value="1"/>
</dbReference>
<proteinExistence type="predicted"/>
<dbReference type="Proteomes" id="UP000183077">
    <property type="component" value="Unassembled WGS sequence"/>
</dbReference>
<dbReference type="InterPro" id="IPR026287">
    <property type="entry name" value="SoFic-like"/>
</dbReference>
<gene>
    <name evidence="5" type="ORF">SAMN04488018_10471</name>
</gene>
<feature type="domain" description="Fido" evidence="4">
    <location>
        <begin position="120"/>
        <end position="268"/>
    </location>
</feature>
<reference evidence="5 6" key="1">
    <citation type="submission" date="2016-10" db="EMBL/GenBank/DDBJ databases">
        <authorList>
            <person name="de Groot N.N."/>
        </authorList>
    </citation>
    <scope>NUCLEOTIDE SEQUENCE [LARGE SCALE GENOMIC DNA]</scope>
    <source>
        <strain evidence="5 6">DSM 23048</strain>
    </source>
</reference>
<dbReference type="Pfam" id="PF02661">
    <property type="entry name" value="Fic"/>
    <property type="match status" value="1"/>
</dbReference>
<keyword evidence="1" id="KW-0067">ATP-binding</keyword>
<dbReference type="InterPro" id="IPR040198">
    <property type="entry name" value="Fido_containing"/>
</dbReference>
<feature type="binding site" evidence="1">
    <location>
        <position position="246"/>
    </location>
    <ligand>
        <name>ATP</name>
        <dbReference type="ChEBI" id="CHEBI:30616"/>
    </ligand>
</feature>
<evidence type="ECO:0000313" key="5">
    <source>
        <dbReference type="EMBL" id="SEI76116.1"/>
    </source>
</evidence>
<dbReference type="RefSeq" id="WP_006260539.1">
    <property type="nucleotide sequence ID" value="NZ_FNYS01000004.1"/>
</dbReference>
<accession>A0A1H6TA18</accession>
<protein>
    <submittedName>
        <fullName evidence="5">Fic family protein</fullName>
    </submittedName>
</protein>
<feature type="binding site" evidence="3">
    <location>
        <begin position="208"/>
        <end position="215"/>
    </location>
    <ligand>
        <name>ATP</name>
        <dbReference type="ChEBI" id="CHEBI:30616"/>
    </ligand>
</feature>
<sequence>MDYNLEKAVDYHYGVFPPKSIDYALFIQELVRATDALARFDQMLKNLHNTEILLAPLRNQEAVISSRIEGTISTMDEILQYEADHEGEDITTAKTDVIETILYQRALKNAQSALESGYDFSLSFLKQMHQQLLYLGRGANKSPGEFKKEQNYLADRLKREIQFIPIRPENLVDGLEQLFKFLENSDFPPLIKTAIMHLEFEALHPFKDGNGRIGRMLITLNLWREKILSEPHFYISGYFEENKDEYIEQMRNVSKTKDWNEWILFFLKAVENQAIKNLEIAESIKSLYETTKTEFSELLSSKWNIEILDFIFTYPVFRNNKFVSTTKIPNATAVLMIKKLVDNGYLVLREESSGRRAAMYSFEPLMKLVRV</sequence>
<dbReference type="InterPro" id="IPR036390">
    <property type="entry name" value="WH_DNA-bd_sf"/>
</dbReference>
<dbReference type="GeneID" id="82256477"/>
<dbReference type="InterPro" id="IPR025758">
    <property type="entry name" value="Fic/DOC_N"/>
</dbReference>
<evidence type="ECO:0000256" key="3">
    <source>
        <dbReference type="PIRSR" id="PIRSR640198-2"/>
    </source>
</evidence>
<evidence type="ECO:0000259" key="4">
    <source>
        <dbReference type="PROSITE" id="PS51459"/>
    </source>
</evidence>
<dbReference type="PANTHER" id="PTHR13504">
    <property type="entry name" value="FIDO DOMAIN-CONTAINING PROTEIN DDB_G0283145"/>
    <property type="match status" value="1"/>
</dbReference>
<dbReference type="SUPFAM" id="SSF46785">
    <property type="entry name" value="Winged helix' DNA-binding domain"/>
    <property type="match status" value="1"/>
</dbReference>
<feature type="binding site" evidence="1">
    <location>
        <position position="204"/>
    </location>
    <ligand>
        <name>ATP</name>
        <dbReference type="ChEBI" id="CHEBI:30616"/>
    </ligand>
</feature>
<dbReference type="PANTHER" id="PTHR13504:SF38">
    <property type="entry name" value="FIDO DOMAIN-CONTAINING PROTEIN"/>
    <property type="match status" value="1"/>
</dbReference>
<dbReference type="EMBL" id="FNYS01000004">
    <property type="protein sequence ID" value="SEI76116.1"/>
    <property type="molecule type" value="Genomic_DNA"/>
</dbReference>